<dbReference type="CDD" id="cd12107">
    <property type="entry name" value="Hemerythrin"/>
    <property type="match status" value="1"/>
</dbReference>
<gene>
    <name evidence="6" type="ordered locus">Daro_1660</name>
</gene>
<dbReference type="GO" id="GO:0005344">
    <property type="term" value="F:oxygen carrier activity"/>
    <property type="evidence" value="ECO:0007669"/>
    <property type="project" value="UniProtKB-KW"/>
</dbReference>
<dbReference type="PANTHER" id="PTHR37164">
    <property type="entry name" value="BACTERIOHEMERYTHRIN"/>
    <property type="match status" value="1"/>
</dbReference>
<dbReference type="eggNOG" id="COG2703">
    <property type="taxonomic scope" value="Bacteria"/>
</dbReference>
<keyword evidence="4" id="KW-0408">Iron</keyword>
<keyword evidence="2" id="KW-0813">Transport</keyword>
<dbReference type="InterPro" id="IPR012312">
    <property type="entry name" value="Hemerythrin-like"/>
</dbReference>
<evidence type="ECO:0000313" key="6">
    <source>
        <dbReference type="EMBL" id="AAZ46408.1"/>
    </source>
</evidence>
<evidence type="ECO:0000256" key="1">
    <source>
        <dbReference type="ARBA" id="ARBA00010587"/>
    </source>
</evidence>
<evidence type="ECO:0000256" key="4">
    <source>
        <dbReference type="ARBA" id="ARBA00023004"/>
    </source>
</evidence>
<dbReference type="OrthoDB" id="5296936at2"/>
<dbReference type="InterPro" id="IPR050669">
    <property type="entry name" value="Hemerythrin"/>
</dbReference>
<dbReference type="NCBIfam" id="NF033749">
    <property type="entry name" value="bact_hemeryth"/>
    <property type="match status" value="1"/>
</dbReference>
<dbReference type="AlphaFoldDB" id="Q47FH3"/>
<reference evidence="6" key="1">
    <citation type="submission" date="2005-08" db="EMBL/GenBank/DDBJ databases">
        <title>Complete sequence of Dechloromonas aromatica RCB.</title>
        <authorList>
            <person name="Salinero K.K."/>
            <person name="Copeland A."/>
            <person name="Lucas S."/>
            <person name="Lapidus A."/>
            <person name="Barry K."/>
            <person name="Detter J.C."/>
            <person name="Glavina T."/>
            <person name="Hammon N."/>
            <person name="Israni S."/>
            <person name="Pitluck S."/>
            <person name="Di Bartolo G."/>
            <person name="Trong S."/>
            <person name="Schmutz J."/>
            <person name="Larimer F."/>
            <person name="Land M."/>
            <person name="Ivanova N."/>
            <person name="Richardson P."/>
        </authorList>
    </citation>
    <scope>NUCLEOTIDE SEQUENCE</scope>
    <source>
        <strain evidence="6">RCB</strain>
    </source>
</reference>
<dbReference type="GO" id="GO:0046872">
    <property type="term" value="F:metal ion binding"/>
    <property type="evidence" value="ECO:0007669"/>
    <property type="project" value="UniProtKB-KW"/>
</dbReference>
<dbReference type="Pfam" id="PF01814">
    <property type="entry name" value="Hemerythrin"/>
    <property type="match status" value="1"/>
</dbReference>
<evidence type="ECO:0000256" key="2">
    <source>
        <dbReference type="ARBA" id="ARBA00022621"/>
    </source>
</evidence>
<sequence length="128" mass="14439">MTISILKTGHAEIDRQHAELLICLAGVKEFVGGQYAFSAGFTAIQALIGYTEDHFAFEEGLLRQWDYPDLDAHVEQHKSLVAEVRRQWGRVEQEGADIAREVVETIEGWITDHINVEDRKFSGVVRSA</sequence>
<dbReference type="PANTHER" id="PTHR37164:SF1">
    <property type="entry name" value="BACTERIOHEMERYTHRIN"/>
    <property type="match status" value="1"/>
</dbReference>
<dbReference type="NCBIfam" id="TIGR02481">
    <property type="entry name" value="hemeryth_dom"/>
    <property type="match status" value="1"/>
</dbReference>
<dbReference type="HOGENOM" id="CLU_086902_2_2_4"/>
<comment type="similarity">
    <text evidence="1">Belongs to the hemerythrin family.</text>
</comment>
<dbReference type="PROSITE" id="PS00550">
    <property type="entry name" value="HEMERYTHRINS"/>
    <property type="match status" value="1"/>
</dbReference>
<keyword evidence="2" id="KW-0561">Oxygen transport</keyword>
<evidence type="ECO:0000256" key="3">
    <source>
        <dbReference type="ARBA" id="ARBA00022723"/>
    </source>
</evidence>
<feature type="domain" description="Hemerythrin-like" evidence="5">
    <location>
        <begin position="5"/>
        <end position="121"/>
    </location>
</feature>
<proteinExistence type="inferred from homology"/>
<protein>
    <submittedName>
        <fullName evidence="6">Hemerythrin HHE cation binding region</fullName>
    </submittedName>
</protein>
<dbReference type="InterPro" id="IPR035938">
    <property type="entry name" value="Hemerythrin-like_sf"/>
</dbReference>
<dbReference type="SUPFAM" id="SSF47188">
    <property type="entry name" value="Hemerythrin-like"/>
    <property type="match status" value="1"/>
</dbReference>
<dbReference type="EMBL" id="CP000089">
    <property type="protein sequence ID" value="AAZ46408.1"/>
    <property type="molecule type" value="Genomic_DNA"/>
</dbReference>
<accession>Q47FH3</accession>
<keyword evidence="3" id="KW-0479">Metal-binding</keyword>
<dbReference type="Gene3D" id="1.20.120.50">
    <property type="entry name" value="Hemerythrin-like"/>
    <property type="match status" value="1"/>
</dbReference>
<dbReference type="InterPro" id="IPR016131">
    <property type="entry name" value="Haemerythrin_Fe_BS"/>
</dbReference>
<evidence type="ECO:0000259" key="5">
    <source>
        <dbReference type="Pfam" id="PF01814"/>
    </source>
</evidence>
<organism evidence="6">
    <name type="scientific">Dechloromonas aromatica (strain RCB)</name>
    <dbReference type="NCBI Taxonomy" id="159087"/>
    <lineage>
        <taxon>Bacteria</taxon>
        <taxon>Pseudomonadati</taxon>
        <taxon>Pseudomonadota</taxon>
        <taxon>Betaproteobacteria</taxon>
        <taxon>Rhodocyclales</taxon>
        <taxon>Azonexaceae</taxon>
        <taxon>Dechloromonas</taxon>
    </lineage>
</organism>
<dbReference type="InterPro" id="IPR012827">
    <property type="entry name" value="Hemerythrin_metal-bd"/>
</dbReference>
<dbReference type="KEGG" id="dar:Daro_1660"/>
<dbReference type="STRING" id="159087.Daro_1660"/>
<name>Q47FH3_DECAR</name>